<gene>
    <name evidence="5" type="ORF">ACFO5R_08175</name>
</gene>
<sequence>MATALDVDREQTMVLIFDTKTLTLQARAFFPHPEPFGFHGRFFRDV</sequence>
<keyword evidence="6" id="KW-1185">Reference proteome</keyword>
<name>A0ABD5PPU5_9EURY</name>
<proteinExistence type="inferred from homology"/>
<evidence type="ECO:0000256" key="1">
    <source>
        <dbReference type="ARBA" id="ARBA00001954"/>
    </source>
</evidence>
<comment type="similarity">
    <text evidence="2">Belongs to the carotenoid oxygenase family.</text>
</comment>
<evidence type="ECO:0000256" key="2">
    <source>
        <dbReference type="ARBA" id="ARBA00006787"/>
    </source>
</evidence>
<dbReference type="Proteomes" id="UP001595898">
    <property type="component" value="Unassembled WGS sequence"/>
</dbReference>
<comment type="cofactor">
    <cofactor evidence="1">
        <name>Fe(2+)</name>
        <dbReference type="ChEBI" id="CHEBI:29033"/>
    </cofactor>
</comment>
<dbReference type="RefSeq" id="WP_250142661.1">
    <property type="nucleotide sequence ID" value="NZ_JALIQP010000008.1"/>
</dbReference>
<dbReference type="GO" id="GO:0046872">
    <property type="term" value="F:metal ion binding"/>
    <property type="evidence" value="ECO:0007669"/>
    <property type="project" value="UniProtKB-KW"/>
</dbReference>
<dbReference type="Pfam" id="PF03055">
    <property type="entry name" value="RPE65"/>
    <property type="match status" value="1"/>
</dbReference>
<keyword evidence="4" id="KW-0408">Iron</keyword>
<dbReference type="EMBL" id="JBHSFA010000004">
    <property type="protein sequence ID" value="MFC4541904.1"/>
    <property type="molecule type" value="Genomic_DNA"/>
</dbReference>
<evidence type="ECO:0000256" key="3">
    <source>
        <dbReference type="ARBA" id="ARBA00022723"/>
    </source>
</evidence>
<protein>
    <submittedName>
        <fullName evidence="5">Carotenoid oxygenase family protein</fullName>
    </submittedName>
</protein>
<dbReference type="AlphaFoldDB" id="A0ABD5PPU5"/>
<organism evidence="5 6">
    <name type="scientific">Halosolutus amylolyticus</name>
    <dbReference type="NCBI Taxonomy" id="2932267"/>
    <lineage>
        <taxon>Archaea</taxon>
        <taxon>Methanobacteriati</taxon>
        <taxon>Methanobacteriota</taxon>
        <taxon>Stenosarchaea group</taxon>
        <taxon>Halobacteria</taxon>
        <taxon>Halobacteriales</taxon>
        <taxon>Natrialbaceae</taxon>
        <taxon>Halosolutus</taxon>
    </lineage>
</organism>
<accession>A0ABD5PPU5</accession>
<evidence type="ECO:0000313" key="6">
    <source>
        <dbReference type="Proteomes" id="UP001595898"/>
    </source>
</evidence>
<dbReference type="InterPro" id="IPR004294">
    <property type="entry name" value="Carotenoid_Oase"/>
</dbReference>
<comment type="caution">
    <text evidence="5">The sequence shown here is derived from an EMBL/GenBank/DDBJ whole genome shotgun (WGS) entry which is preliminary data.</text>
</comment>
<evidence type="ECO:0000313" key="5">
    <source>
        <dbReference type="EMBL" id="MFC4541904.1"/>
    </source>
</evidence>
<evidence type="ECO:0000256" key="4">
    <source>
        <dbReference type="ARBA" id="ARBA00023004"/>
    </source>
</evidence>
<reference evidence="5 6" key="1">
    <citation type="journal article" date="2019" name="Int. J. Syst. Evol. Microbiol.">
        <title>The Global Catalogue of Microorganisms (GCM) 10K type strain sequencing project: providing services to taxonomists for standard genome sequencing and annotation.</title>
        <authorList>
            <consortium name="The Broad Institute Genomics Platform"/>
            <consortium name="The Broad Institute Genome Sequencing Center for Infectious Disease"/>
            <person name="Wu L."/>
            <person name="Ma J."/>
        </authorList>
    </citation>
    <scope>NUCLEOTIDE SEQUENCE [LARGE SCALE GENOMIC DNA]</scope>
    <source>
        <strain evidence="5 6">WLHS5</strain>
    </source>
</reference>
<keyword evidence="3" id="KW-0479">Metal-binding</keyword>